<dbReference type="Pfam" id="PF00098">
    <property type="entry name" value="zf-CCHC"/>
    <property type="match status" value="5"/>
</dbReference>
<evidence type="ECO:0000259" key="3">
    <source>
        <dbReference type="PROSITE" id="PS50158"/>
    </source>
</evidence>
<dbReference type="PROSITE" id="PS50158">
    <property type="entry name" value="ZF_CCHC"/>
    <property type="match status" value="6"/>
</dbReference>
<dbReference type="EMBL" id="PKPP01003686">
    <property type="protein sequence ID" value="PWA68191.1"/>
    <property type="molecule type" value="Genomic_DNA"/>
</dbReference>
<keyword evidence="1" id="KW-0862">Zinc</keyword>
<dbReference type="Proteomes" id="UP000245207">
    <property type="component" value="Unassembled WGS sequence"/>
</dbReference>
<dbReference type="Pfam" id="PF26216">
    <property type="entry name" value="GDPGP1_C"/>
    <property type="match status" value="1"/>
</dbReference>
<keyword evidence="5" id="KW-1185">Reference proteome</keyword>
<keyword evidence="1" id="KW-0479">Metal-binding</keyword>
<dbReference type="SUPFAM" id="SSF57756">
    <property type="entry name" value="Retrovirus zinc finger-like domains"/>
    <property type="match status" value="3"/>
</dbReference>
<feature type="domain" description="CCHC-type" evidence="3">
    <location>
        <begin position="162"/>
        <end position="177"/>
    </location>
</feature>
<protein>
    <submittedName>
        <fullName evidence="4">Cold shock domain protein 1</fullName>
    </submittedName>
</protein>
<dbReference type="GO" id="GO:0003676">
    <property type="term" value="F:nucleic acid binding"/>
    <property type="evidence" value="ECO:0007669"/>
    <property type="project" value="InterPro"/>
</dbReference>
<feature type="domain" description="CCHC-type" evidence="3">
    <location>
        <begin position="90"/>
        <end position="103"/>
    </location>
</feature>
<dbReference type="AlphaFoldDB" id="A0A2U1N3W2"/>
<feature type="domain" description="CCHC-type" evidence="3">
    <location>
        <begin position="221"/>
        <end position="236"/>
    </location>
</feature>
<accession>A0A2U1N3W2</accession>
<gene>
    <name evidence="4" type="ORF">CTI12_AA312660</name>
</gene>
<feature type="domain" description="CCHC-type" evidence="3">
    <location>
        <begin position="179"/>
        <end position="194"/>
    </location>
</feature>
<dbReference type="InterPro" id="IPR001878">
    <property type="entry name" value="Znf_CCHC"/>
</dbReference>
<evidence type="ECO:0000313" key="4">
    <source>
        <dbReference type="EMBL" id="PWA68191.1"/>
    </source>
</evidence>
<dbReference type="SMART" id="SM00343">
    <property type="entry name" value="ZnF_C2HC"/>
    <property type="match status" value="7"/>
</dbReference>
<comment type="caution">
    <text evidence="4">The sequence shown here is derived from an EMBL/GenBank/DDBJ whole genome shotgun (WGS) entry which is preliminary data.</text>
</comment>
<organism evidence="4 5">
    <name type="scientific">Artemisia annua</name>
    <name type="common">Sweet wormwood</name>
    <dbReference type="NCBI Taxonomy" id="35608"/>
    <lineage>
        <taxon>Eukaryota</taxon>
        <taxon>Viridiplantae</taxon>
        <taxon>Streptophyta</taxon>
        <taxon>Embryophyta</taxon>
        <taxon>Tracheophyta</taxon>
        <taxon>Spermatophyta</taxon>
        <taxon>Magnoliopsida</taxon>
        <taxon>eudicotyledons</taxon>
        <taxon>Gunneridae</taxon>
        <taxon>Pentapetalae</taxon>
        <taxon>asterids</taxon>
        <taxon>campanulids</taxon>
        <taxon>Asterales</taxon>
        <taxon>Asteraceae</taxon>
        <taxon>Asteroideae</taxon>
        <taxon>Anthemideae</taxon>
        <taxon>Artemisiinae</taxon>
        <taxon>Artemisia</taxon>
    </lineage>
</organism>
<dbReference type="Gene3D" id="4.10.60.10">
    <property type="entry name" value="Zinc finger, CCHC-type"/>
    <property type="match status" value="3"/>
</dbReference>
<evidence type="ECO:0000256" key="2">
    <source>
        <dbReference type="SAM" id="Coils"/>
    </source>
</evidence>
<dbReference type="InterPro" id="IPR058865">
    <property type="entry name" value="GDPGP1_C"/>
</dbReference>
<evidence type="ECO:0000313" key="5">
    <source>
        <dbReference type="Proteomes" id="UP000245207"/>
    </source>
</evidence>
<dbReference type="InterPro" id="IPR036875">
    <property type="entry name" value="Znf_CCHC_sf"/>
</dbReference>
<dbReference type="PANTHER" id="PTHR23002">
    <property type="entry name" value="ZINC FINGER CCHC DOMAIN CONTAINING PROTEIN"/>
    <property type="match status" value="1"/>
</dbReference>
<keyword evidence="2" id="KW-0175">Coiled coil</keyword>
<feature type="domain" description="CCHC-type" evidence="3">
    <location>
        <begin position="105"/>
        <end position="120"/>
    </location>
</feature>
<dbReference type="InterPro" id="IPR051714">
    <property type="entry name" value="Znf_CCHC_NABP"/>
</dbReference>
<dbReference type="OrthoDB" id="5418639at2759"/>
<sequence length="320" mass="35015">MGRNIFKAIREGRIIQTVMYKGIGEAAKNFDIPISEVNKIVLKAMQSHKDLIKRHQDSIAKLHNEIQDFEEKERVMELKSCISDSDNVCCYFCGESGHIAKDCSCFKCGVSGHLAKDCTDDGDGHGGRKGRGRNGGCYKCGQVEHIPRYCNQIGVGGGGCVCYYCGESGHIAYECSEGCSVCGKTGHMAKDCPDVNCFWCRQVGHYETECPRSSGSSGVACYKCGYEGHMARHCNEAWGGGGGGRLMIGIGTKKDKDPQGFCNTRLLDREVSAELLEAQVNPAVWKISGHMVLKCKKDFDGATGENINQTCFGLERETRK</sequence>
<feature type="domain" description="CCHC-type" evidence="3">
    <location>
        <begin position="197"/>
        <end position="212"/>
    </location>
</feature>
<dbReference type="GO" id="GO:0008270">
    <property type="term" value="F:zinc ion binding"/>
    <property type="evidence" value="ECO:0007669"/>
    <property type="project" value="UniProtKB-KW"/>
</dbReference>
<evidence type="ECO:0000256" key="1">
    <source>
        <dbReference type="PROSITE-ProRule" id="PRU00047"/>
    </source>
</evidence>
<name>A0A2U1N3W2_ARTAN</name>
<reference evidence="4 5" key="1">
    <citation type="journal article" date="2018" name="Mol. Plant">
        <title>The genome of Artemisia annua provides insight into the evolution of Asteraceae family and artemisinin biosynthesis.</title>
        <authorList>
            <person name="Shen Q."/>
            <person name="Zhang L."/>
            <person name="Liao Z."/>
            <person name="Wang S."/>
            <person name="Yan T."/>
            <person name="Shi P."/>
            <person name="Liu M."/>
            <person name="Fu X."/>
            <person name="Pan Q."/>
            <person name="Wang Y."/>
            <person name="Lv Z."/>
            <person name="Lu X."/>
            <person name="Zhang F."/>
            <person name="Jiang W."/>
            <person name="Ma Y."/>
            <person name="Chen M."/>
            <person name="Hao X."/>
            <person name="Li L."/>
            <person name="Tang Y."/>
            <person name="Lv G."/>
            <person name="Zhou Y."/>
            <person name="Sun X."/>
            <person name="Brodelius P.E."/>
            <person name="Rose J.K.C."/>
            <person name="Tang K."/>
        </authorList>
    </citation>
    <scope>NUCLEOTIDE SEQUENCE [LARGE SCALE GENOMIC DNA]</scope>
    <source>
        <strain evidence="5">cv. Huhao1</strain>
        <tissue evidence="4">Leaf</tissue>
    </source>
</reference>
<keyword evidence="1" id="KW-0863">Zinc-finger</keyword>
<proteinExistence type="predicted"/>
<feature type="coiled-coil region" evidence="2">
    <location>
        <begin position="45"/>
        <end position="79"/>
    </location>
</feature>
<dbReference type="STRING" id="35608.A0A2U1N3W2"/>